<proteinExistence type="predicted"/>
<protein>
    <submittedName>
        <fullName evidence="1">Uncharacterized protein</fullName>
    </submittedName>
</protein>
<dbReference type="KEGG" id="poi:BOP93_13615"/>
<name>A0A2L0RWU8_9PSED</name>
<dbReference type="EMBL" id="CP018049">
    <property type="protein sequence ID" value="AUZ46585.1"/>
    <property type="molecule type" value="Genomic_DNA"/>
</dbReference>
<gene>
    <name evidence="1" type="ORF">BOP93_13615</name>
</gene>
<evidence type="ECO:0000313" key="2">
    <source>
        <dbReference type="Proteomes" id="UP000239888"/>
    </source>
</evidence>
<dbReference type="Proteomes" id="UP000239888">
    <property type="component" value="Chromosome"/>
</dbReference>
<sequence>MPDQMEMLELILTAEVLTLGKAIRAERLAKKGVDPGDCTAEAIRDVKVLRQRLMNDLAMTRI</sequence>
<evidence type="ECO:0000313" key="1">
    <source>
        <dbReference type="EMBL" id="AUZ46585.1"/>
    </source>
</evidence>
<dbReference type="AlphaFoldDB" id="A0A2L0RWU8"/>
<organism evidence="1 2">
    <name type="scientific">Pseudomonas orientalis</name>
    <dbReference type="NCBI Taxonomy" id="76758"/>
    <lineage>
        <taxon>Bacteria</taxon>
        <taxon>Pseudomonadati</taxon>
        <taxon>Pseudomonadota</taxon>
        <taxon>Gammaproteobacteria</taxon>
        <taxon>Pseudomonadales</taxon>
        <taxon>Pseudomonadaceae</taxon>
        <taxon>Pseudomonas</taxon>
    </lineage>
</organism>
<reference evidence="1 2" key="1">
    <citation type="journal article" date="2018" name="Front. Microbiol.">
        <title>Pseudomonas orientalis F9: A Potent Antagonist against Phytopathogens with Phytotoxic Effect in the Apple Flower.</title>
        <authorList>
            <person name="Zengerer V."/>
            <person name="Schmid M."/>
            <person name="Bieri M."/>
            <person name="Muller D.C."/>
            <person name="Remus-Emsermann M.N.P."/>
            <person name="Ahrens C.H."/>
            <person name="Pelludat C."/>
        </authorList>
    </citation>
    <scope>NUCLEOTIDE SEQUENCE [LARGE SCALE GENOMIC DNA]</scope>
    <source>
        <strain evidence="1 2">F9</strain>
    </source>
</reference>
<dbReference type="RefSeq" id="WP_104503111.1">
    <property type="nucleotide sequence ID" value="NZ_CP018049.1"/>
</dbReference>
<accession>A0A2L0RWU8</accession>